<dbReference type="Gene3D" id="3.40.50.2000">
    <property type="entry name" value="Glycogen Phosphorylase B"/>
    <property type="match status" value="2"/>
</dbReference>
<dbReference type="SUPFAM" id="SSF53756">
    <property type="entry name" value="UDP-Glycosyltransferase/glycogen phosphorylase"/>
    <property type="match status" value="1"/>
</dbReference>
<dbReference type="InterPro" id="IPR001296">
    <property type="entry name" value="Glyco_trans_1"/>
</dbReference>
<evidence type="ECO:0000256" key="1">
    <source>
        <dbReference type="ARBA" id="ARBA00022679"/>
    </source>
</evidence>
<dbReference type="Pfam" id="PF00534">
    <property type="entry name" value="Glycos_transf_1"/>
    <property type="match status" value="1"/>
</dbReference>
<comment type="caution">
    <text evidence="4">The sequence shown here is derived from an EMBL/GenBank/DDBJ whole genome shotgun (WGS) entry which is preliminary data.</text>
</comment>
<evidence type="ECO:0000259" key="2">
    <source>
        <dbReference type="Pfam" id="PF00534"/>
    </source>
</evidence>
<dbReference type="InterPro" id="IPR023986">
    <property type="entry name" value="GlycosylTfrase_MSMEG0565"/>
</dbReference>
<keyword evidence="1 4" id="KW-0808">Transferase</keyword>
<reference evidence="4 5" key="1">
    <citation type="submission" date="2018-11" db="EMBL/GenBank/DDBJ databases">
        <title>Genome sequencing of Paenibacillus sp. KCOM 3021 (= ChDC PVNT-B20).</title>
        <authorList>
            <person name="Kook J.-K."/>
            <person name="Park S.-N."/>
            <person name="Lim Y.K."/>
        </authorList>
    </citation>
    <scope>NUCLEOTIDE SEQUENCE [LARGE SCALE GENOMIC DNA]</scope>
    <source>
        <strain evidence="4 5">KCOM 3021</strain>
    </source>
</reference>
<name>A0A3P3UCC3_9BACL</name>
<feature type="domain" description="Glycosyltransferase subfamily 4-like N-terminal" evidence="3">
    <location>
        <begin position="13"/>
        <end position="172"/>
    </location>
</feature>
<evidence type="ECO:0000313" key="4">
    <source>
        <dbReference type="EMBL" id="RRJ67278.1"/>
    </source>
</evidence>
<dbReference type="NCBIfam" id="TIGR04047">
    <property type="entry name" value="MSMEG_0565_glyc"/>
    <property type="match status" value="1"/>
</dbReference>
<dbReference type="PANTHER" id="PTHR46401">
    <property type="entry name" value="GLYCOSYLTRANSFERASE WBBK-RELATED"/>
    <property type="match status" value="1"/>
</dbReference>
<evidence type="ECO:0000313" key="5">
    <source>
        <dbReference type="Proteomes" id="UP000267017"/>
    </source>
</evidence>
<dbReference type="GO" id="GO:0016757">
    <property type="term" value="F:glycosyltransferase activity"/>
    <property type="evidence" value="ECO:0007669"/>
    <property type="project" value="InterPro"/>
</dbReference>
<sequence>MRIALYTYNTKPRGGVVHTLALAEALRSRGCRITVYALGSGGESGFYRQTTAEIRIVPFVPKGDEPFEVRIVRYIDTYEKWLAEEPLEQFDIHHAQDCISANVLARLRERGRIPFFLRTVHHLDDFTTPVLVDCQLKSVICPDILVTVSDYWRHRLHAEYGRESAVIHNGVESRFFEPVGSKEQLKKAYGLAGHTVYLTLGGIEPRKNTIRTLRAFAVAKRAIPNATLVIAGGTTLFDYRHYLEEFQKELGAMDNDVRGSVRLEGTLDAKVISDYYSLADCYMQPSMKEGWGLAVMEAMAVGTPVVASTIEVFREFLTHEFNALLADPEDESSIAAGMVRIAAEPELRGRLSEKGKAFVRLYSWEAAADKHLSLYERMMAYGSVGAND</sequence>
<protein>
    <submittedName>
        <fullName evidence="4">MSMEG_0565 family glycosyltransferase</fullName>
    </submittedName>
</protein>
<dbReference type="RefSeq" id="WP_128635057.1">
    <property type="nucleotide sequence ID" value="NZ_RRCN01000001.1"/>
</dbReference>
<dbReference type="EMBL" id="RRCN01000001">
    <property type="protein sequence ID" value="RRJ67278.1"/>
    <property type="molecule type" value="Genomic_DNA"/>
</dbReference>
<keyword evidence="5" id="KW-1185">Reference proteome</keyword>
<dbReference type="Proteomes" id="UP000267017">
    <property type="component" value="Unassembled WGS sequence"/>
</dbReference>
<organism evidence="4 5">
    <name type="scientific">Paenibacillus oralis</name>
    <dbReference type="NCBI Taxonomy" id="2490856"/>
    <lineage>
        <taxon>Bacteria</taxon>
        <taxon>Bacillati</taxon>
        <taxon>Bacillota</taxon>
        <taxon>Bacilli</taxon>
        <taxon>Bacillales</taxon>
        <taxon>Paenibacillaceae</taxon>
        <taxon>Paenibacillus</taxon>
    </lineage>
</organism>
<dbReference type="OrthoDB" id="9797829at2"/>
<dbReference type="PANTHER" id="PTHR46401:SF2">
    <property type="entry name" value="GLYCOSYLTRANSFERASE WBBK-RELATED"/>
    <property type="match status" value="1"/>
</dbReference>
<feature type="domain" description="Glycosyl transferase family 1" evidence="2">
    <location>
        <begin position="183"/>
        <end position="357"/>
    </location>
</feature>
<proteinExistence type="predicted"/>
<dbReference type="CDD" id="cd03801">
    <property type="entry name" value="GT4_PimA-like"/>
    <property type="match status" value="1"/>
</dbReference>
<gene>
    <name evidence="4" type="ORF">EHV15_33390</name>
</gene>
<evidence type="ECO:0000259" key="3">
    <source>
        <dbReference type="Pfam" id="PF13439"/>
    </source>
</evidence>
<dbReference type="AlphaFoldDB" id="A0A3P3UCC3"/>
<dbReference type="Pfam" id="PF13439">
    <property type="entry name" value="Glyco_transf_4"/>
    <property type="match status" value="1"/>
</dbReference>
<accession>A0A3P3UCC3</accession>
<dbReference type="InterPro" id="IPR028098">
    <property type="entry name" value="Glyco_trans_4-like_N"/>
</dbReference>
<dbReference type="GO" id="GO:0009103">
    <property type="term" value="P:lipopolysaccharide biosynthetic process"/>
    <property type="evidence" value="ECO:0007669"/>
    <property type="project" value="TreeGrafter"/>
</dbReference>